<dbReference type="AlphaFoldDB" id="A0A8J5KF60"/>
<dbReference type="GO" id="GO:0005829">
    <property type="term" value="C:cytosol"/>
    <property type="evidence" value="ECO:0007669"/>
    <property type="project" value="TreeGrafter"/>
</dbReference>
<dbReference type="SUPFAM" id="SSF48371">
    <property type="entry name" value="ARM repeat"/>
    <property type="match status" value="1"/>
</dbReference>
<dbReference type="GO" id="GO:0005635">
    <property type="term" value="C:nuclear envelope"/>
    <property type="evidence" value="ECO:0007669"/>
    <property type="project" value="TreeGrafter"/>
</dbReference>
<evidence type="ECO:0008006" key="4">
    <source>
        <dbReference type="Google" id="ProtNLM"/>
    </source>
</evidence>
<dbReference type="Proteomes" id="UP000734854">
    <property type="component" value="Unassembled WGS sequence"/>
</dbReference>
<dbReference type="PANTHER" id="PTHR10997">
    <property type="entry name" value="IMPORTIN-7, 8, 11"/>
    <property type="match status" value="1"/>
</dbReference>
<evidence type="ECO:0000256" key="1">
    <source>
        <dbReference type="SAM" id="MobiDB-lite"/>
    </source>
</evidence>
<protein>
    <recommendedName>
        <fullName evidence="4">ARM repeat superfamily protein</fullName>
    </recommendedName>
</protein>
<name>A0A8J5KF60_ZINOF</name>
<comment type="caution">
    <text evidence="2">The sequence shown here is derived from an EMBL/GenBank/DDBJ whole genome shotgun (WGS) entry which is preliminary data.</text>
</comment>
<dbReference type="Gene3D" id="1.25.10.10">
    <property type="entry name" value="Leucine-rich Repeat Variant"/>
    <property type="match status" value="1"/>
</dbReference>
<accession>A0A8J5KF60</accession>
<reference evidence="2 3" key="1">
    <citation type="submission" date="2020-08" db="EMBL/GenBank/DDBJ databases">
        <title>Plant Genome Project.</title>
        <authorList>
            <person name="Zhang R.-G."/>
        </authorList>
    </citation>
    <scope>NUCLEOTIDE SEQUENCE [LARGE SCALE GENOMIC DNA]</scope>
    <source>
        <tissue evidence="2">Rhizome</tissue>
    </source>
</reference>
<keyword evidence="3" id="KW-1185">Reference proteome</keyword>
<gene>
    <name evidence="2" type="ORF">ZIOFF_056104</name>
</gene>
<feature type="region of interest" description="Disordered" evidence="1">
    <location>
        <begin position="956"/>
        <end position="990"/>
    </location>
</feature>
<dbReference type="InterPro" id="IPR011989">
    <property type="entry name" value="ARM-like"/>
</dbReference>
<dbReference type="GO" id="GO:0005049">
    <property type="term" value="F:nuclear export signal receptor activity"/>
    <property type="evidence" value="ECO:0007669"/>
    <property type="project" value="TreeGrafter"/>
</dbReference>
<evidence type="ECO:0000313" key="3">
    <source>
        <dbReference type="Proteomes" id="UP000734854"/>
    </source>
</evidence>
<dbReference type="EMBL" id="JACMSC010000015">
    <property type="protein sequence ID" value="KAG6487517.1"/>
    <property type="molecule type" value="Genomic_DNA"/>
</dbReference>
<evidence type="ECO:0000313" key="2">
    <source>
        <dbReference type="EMBL" id="KAG6487517.1"/>
    </source>
</evidence>
<dbReference type="InterPro" id="IPR016024">
    <property type="entry name" value="ARM-type_fold"/>
</dbReference>
<organism evidence="2 3">
    <name type="scientific">Zingiber officinale</name>
    <name type="common">Ginger</name>
    <name type="synonym">Amomum zingiber</name>
    <dbReference type="NCBI Taxonomy" id="94328"/>
    <lineage>
        <taxon>Eukaryota</taxon>
        <taxon>Viridiplantae</taxon>
        <taxon>Streptophyta</taxon>
        <taxon>Embryophyta</taxon>
        <taxon>Tracheophyta</taxon>
        <taxon>Spermatophyta</taxon>
        <taxon>Magnoliopsida</taxon>
        <taxon>Liliopsida</taxon>
        <taxon>Zingiberales</taxon>
        <taxon>Zingiberaceae</taxon>
        <taxon>Zingiber</taxon>
    </lineage>
</organism>
<proteinExistence type="predicted"/>
<dbReference type="GO" id="GO:0006611">
    <property type="term" value="P:protein export from nucleus"/>
    <property type="evidence" value="ECO:0007669"/>
    <property type="project" value="TreeGrafter"/>
</dbReference>
<feature type="region of interest" description="Disordered" evidence="1">
    <location>
        <begin position="1"/>
        <end position="20"/>
    </location>
</feature>
<dbReference type="GO" id="GO:0006606">
    <property type="term" value="P:protein import into nucleus"/>
    <property type="evidence" value="ECO:0007669"/>
    <property type="project" value="TreeGrafter"/>
</dbReference>
<dbReference type="PANTHER" id="PTHR10997:SF29">
    <property type="entry name" value="ARM REPEAT SUPERFAMILY PROTEIN"/>
    <property type="match status" value="1"/>
</dbReference>
<sequence>MRLRSYSRSSSPLGGEVSNARRSGTGVGVDAVGVILCRSLSPSPFTYKKELGGRGNRGVRRTFGRFLLNYVLRSIKILTRECGVSQSFRNQLAQATLRAEPAVLKVLADALRWIVLKDFVKDYSWPELVPNLRTAIQSSNLIIQGMTFEWSTVNALTVLQTVLRQFQYFLNPKVQNEPVPVQLEIIAKDILVPLQATFHGFVDKVLSSQNSCHDQLRKDVVVVSFLLNFSMRSYMPSELGPILPSFCLDLFRILDMLSLDSASEDGSLLLLKIAKRSLIFFSGLIPSIVDSSFKVAKQSAYVSNFGYLSERIISLAFDVVSHVLETGPGWRFVSPHFSSLLDSAVFPALALNQKDIVEWEEDTEEYIRKNLPSDIDEISGWSEDLFTARKSAINLLGTIAMSKGPHLVASNSKRKKGDKSKGKQQESSTGELLVIPFLSKFPMPCHGDKASSKIVQNYYGVLMAYGGLQAFLKERNSEYTSSLVRNRVLPLYSSCPFVPYLVATANWLLGQLSPCLPEAMSSDVYDSLIKALTFPEINCINCYPVRASAARAIVVLLENEYVPPDWLSFLQVVVNRITNGDENELSFLFHLLGSAVEAGRSVISHQVPMLLSSVVGAIAKHFPSIPDPWPQVVERGFAALSAIIKSWEALLVDQDPEHNDAEWQSDQASIAKSFSSLLQQAWQMPMESNVTTEESTSLPPSCLDDISTLLGLILNSAINENEIEELKVPELLAVWAELIADWHAWEETEDIAVFDCIHKIVNLHNRCDSTNFFTRRIASRLSPGLEHSIIADISSFIAKGLMAYPSATRRAASCVHAILNTSQFSLQIEDVKQSITTSFTQAAFSHYKDLQNKPTALWKPLLLVIASCYIRYPEIVERVLDEVHGFIIFAHGLAQISSNTFKSGLSSVSEIKLAVISLGKLVVQFLAFPSEHSNHILPECFASLMEAYIHLKEVEEAEAQESDSEDIDVESEEETSYDEDSEDDGDLEETHEEFLERYAKAADELSEVAEGDMEDGQNNMLGFLEKIDLREEILLLLRRHHQVLLKSQAVSPNLVQQIMSLFPECTSLQVH</sequence>
<feature type="compositionally biased region" description="Low complexity" evidence="1">
    <location>
        <begin position="1"/>
        <end position="11"/>
    </location>
</feature>
<feature type="region of interest" description="Disordered" evidence="1">
    <location>
        <begin position="408"/>
        <end position="428"/>
    </location>
</feature>